<evidence type="ECO:0000256" key="1">
    <source>
        <dbReference type="ARBA" id="ARBA00022723"/>
    </source>
</evidence>
<dbReference type="OMA" id="CKEMRIE"/>
<keyword evidence="2 4" id="KW-0863">Zinc-finger</keyword>
<proteinExistence type="predicted"/>
<evidence type="ECO:0000259" key="5">
    <source>
        <dbReference type="PROSITE" id="PS50089"/>
    </source>
</evidence>
<reference evidence="6" key="1">
    <citation type="submission" date="2025-08" db="UniProtKB">
        <authorList>
            <consortium name="Ensembl"/>
        </authorList>
    </citation>
    <scope>IDENTIFICATION</scope>
</reference>
<accession>A0A3Q4BUJ0</accession>
<dbReference type="PANTHER" id="PTHR25465">
    <property type="entry name" value="B-BOX DOMAIN CONTAINING"/>
    <property type="match status" value="1"/>
</dbReference>
<dbReference type="PANTHER" id="PTHR25465:SF49">
    <property type="entry name" value="BLOODTHIRSTY-RELATED GENE FAMILY, MEMBER 1-RELATED"/>
    <property type="match status" value="1"/>
</dbReference>
<keyword evidence="3" id="KW-0862">Zinc</keyword>
<protein>
    <recommendedName>
        <fullName evidence="5">RING-type domain-containing protein</fullName>
    </recommendedName>
</protein>
<evidence type="ECO:0000256" key="3">
    <source>
        <dbReference type="ARBA" id="ARBA00022833"/>
    </source>
</evidence>
<dbReference type="GO" id="GO:0008270">
    <property type="term" value="F:zinc ion binding"/>
    <property type="evidence" value="ECO:0007669"/>
    <property type="project" value="UniProtKB-KW"/>
</dbReference>
<dbReference type="Ensembl" id="ENSMMOT00000025798.1">
    <property type="protein sequence ID" value="ENSMMOP00000025372.1"/>
    <property type="gene ID" value="ENSMMOG00000019262.1"/>
</dbReference>
<dbReference type="Pfam" id="PF00097">
    <property type="entry name" value="zf-C3HC4"/>
    <property type="match status" value="1"/>
</dbReference>
<evidence type="ECO:0000313" key="6">
    <source>
        <dbReference type="Ensembl" id="ENSMMOP00000025372.1"/>
    </source>
</evidence>
<dbReference type="Proteomes" id="UP000261620">
    <property type="component" value="Unplaced"/>
</dbReference>
<reference evidence="6" key="2">
    <citation type="submission" date="2025-09" db="UniProtKB">
        <authorList>
            <consortium name="Ensembl"/>
        </authorList>
    </citation>
    <scope>IDENTIFICATION</scope>
</reference>
<dbReference type="SUPFAM" id="SSF57850">
    <property type="entry name" value="RING/U-box"/>
    <property type="match status" value="1"/>
</dbReference>
<evidence type="ECO:0000256" key="2">
    <source>
        <dbReference type="ARBA" id="ARBA00022771"/>
    </source>
</evidence>
<dbReference type="InterPro" id="IPR001841">
    <property type="entry name" value="Znf_RING"/>
</dbReference>
<dbReference type="Gene3D" id="3.30.40.10">
    <property type="entry name" value="Zinc/RING finger domain, C3HC4 (zinc finger)"/>
    <property type="match status" value="1"/>
</dbReference>
<evidence type="ECO:0000256" key="4">
    <source>
        <dbReference type="PROSITE-ProRule" id="PRU00175"/>
    </source>
</evidence>
<dbReference type="InterPro" id="IPR018957">
    <property type="entry name" value="Znf_C3HC4_RING-type"/>
</dbReference>
<feature type="domain" description="RING-type" evidence="5">
    <location>
        <begin position="15"/>
        <end position="55"/>
    </location>
</feature>
<organism evidence="6 7">
    <name type="scientific">Mola mola</name>
    <name type="common">Ocean sunfish</name>
    <name type="synonym">Tetraodon mola</name>
    <dbReference type="NCBI Taxonomy" id="94237"/>
    <lineage>
        <taxon>Eukaryota</taxon>
        <taxon>Metazoa</taxon>
        <taxon>Chordata</taxon>
        <taxon>Craniata</taxon>
        <taxon>Vertebrata</taxon>
        <taxon>Euteleostomi</taxon>
        <taxon>Actinopterygii</taxon>
        <taxon>Neopterygii</taxon>
        <taxon>Teleostei</taxon>
        <taxon>Neoteleostei</taxon>
        <taxon>Acanthomorphata</taxon>
        <taxon>Eupercaria</taxon>
        <taxon>Tetraodontiformes</taxon>
        <taxon>Molidae</taxon>
        <taxon>Mola</taxon>
    </lineage>
</organism>
<dbReference type="STRING" id="94237.ENSMMOP00000025372"/>
<dbReference type="PROSITE" id="PS50089">
    <property type="entry name" value="ZF_RING_2"/>
    <property type="match status" value="1"/>
</dbReference>
<dbReference type="InterPro" id="IPR013083">
    <property type="entry name" value="Znf_RING/FYVE/PHD"/>
</dbReference>
<name>A0A3Q4BUJ0_MOLML</name>
<dbReference type="InterPro" id="IPR051051">
    <property type="entry name" value="E3_ubiq-ligase_TRIM/RNF"/>
</dbReference>
<evidence type="ECO:0000313" key="7">
    <source>
        <dbReference type="Proteomes" id="UP000261620"/>
    </source>
</evidence>
<dbReference type="AlphaFoldDB" id="A0A3Q4BUJ0"/>
<sequence length="81" mass="9189">MSAASCLRTEDQFLCSVCPDMFTDPVSTPLGHNFCKTCITEHLNINFSCRCPNCKKVFRTRPELSNYGVSLNSQMHFGIYM</sequence>
<keyword evidence="7" id="KW-1185">Reference proteome</keyword>
<keyword evidence="1" id="KW-0479">Metal-binding</keyword>